<feature type="signal peptide" evidence="2">
    <location>
        <begin position="1"/>
        <end position="27"/>
    </location>
</feature>
<dbReference type="InterPro" id="IPR013830">
    <property type="entry name" value="SGNH_hydro"/>
</dbReference>
<dbReference type="CDD" id="cd01820">
    <property type="entry name" value="PAF_acetylesterase_like"/>
    <property type="match status" value="1"/>
</dbReference>
<sequence length="255" mass="27857">MTRSTLRWTWFAGLALACFTLSGTSFADDAPKKKEPHSAIKPVPRDGNWMKRHEKFVSIAEKGGVELLFLGDSITDAWGGEGHGNGPGAKIFTEEFLPMKAANFGIGGDRTQHVLWRLQNGELKNIQPKVVMLMIGTNNSNGKDNTAEEIADGVKLIVEELKKNSSKTKVLLLGIFPRGAKPNPQREKLAAVNAIISKLDDGGKTVKYLDIGSKFLEADGTLTKEVMPDFLHLSPKGYRIWADAVKSEITALLGK</sequence>
<keyword evidence="2" id="KW-0732">Signal</keyword>
<dbReference type="Pfam" id="PF13472">
    <property type="entry name" value="Lipase_GDSL_2"/>
    <property type="match status" value="1"/>
</dbReference>
<proteinExistence type="inferred from homology"/>
<evidence type="ECO:0000256" key="1">
    <source>
        <dbReference type="ARBA" id="ARBA00038184"/>
    </source>
</evidence>
<evidence type="ECO:0000259" key="3">
    <source>
        <dbReference type="Pfam" id="PF13472"/>
    </source>
</evidence>
<dbReference type="Gene3D" id="3.40.50.1110">
    <property type="entry name" value="SGNH hydrolase"/>
    <property type="match status" value="1"/>
</dbReference>
<dbReference type="RefSeq" id="WP_197740724.1">
    <property type="nucleotide sequence ID" value="NZ_LR593887.1"/>
</dbReference>
<dbReference type="GO" id="GO:0016788">
    <property type="term" value="F:hydrolase activity, acting on ester bonds"/>
    <property type="evidence" value="ECO:0007669"/>
    <property type="project" value="UniProtKB-ARBA"/>
</dbReference>
<dbReference type="EMBL" id="LR586016">
    <property type="protein sequence ID" value="VIP03523.1"/>
    <property type="molecule type" value="Genomic_DNA"/>
</dbReference>
<accession>A0A6C2YQZ4</accession>
<evidence type="ECO:0000313" key="4">
    <source>
        <dbReference type="EMBL" id="VIP03523.1"/>
    </source>
</evidence>
<dbReference type="EMBL" id="LR593887">
    <property type="protein sequence ID" value="VTS04414.1"/>
    <property type="molecule type" value="Genomic_DNA"/>
</dbReference>
<name>A0A6C2YQZ4_9BACT</name>
<dbReference type="Proteomes" id="UP000464378">
    <property type="component" value="Chromosome"/>
</dbReference>
<dbReference type="SUPFAM" id="SSF52266">
    <property type="entry name" value="SGNH hydrolase"/>
    <property type="match status" value="1"/>
</dbReference>
<dbReference type="InterPro" id="IPR036514">
    <property type="entry name" value="SGNH_hydro_sf"/>
</dbReference>
<gene>
    <name evidence="4" type="ORF">GMBLW1_04370</name>
</gene>
<comment type="similarity">
    <text evidence="1">Belongs to the 'GDSL' lipolytic enzyme family. Platelet-activating factor acetylhydrolase IB beta/gamma subunits subfamily.</text>
</comment>
<dbReference type="PROSITE" id="PS51257">
    <property type="entry name" value="PROKAR_LIPOPROTEIN"/>
    <property type="match status" value="1"/>
</dbReference>
<dbReference type="PANTHER" id="PTHR11852">
    <property type="entry name" value="PLATELET-ACTIVATING FACTOR ACETYLHYDROLASE"/>
    <property type="match status" value="1"/>
</dbReference>
<dbReference type="AlphaFoldDB" id="A0A6C2YQZ4"/>
<organism evidence="4">
    <name type="scientific">Tuwongella immobilis</name>
    <dbReference type="NCBI Taxonomy" id="692036"/>
    <lineage>
        <taxon>Bacteria</taxon>
        <taxon>Pseudomonadati</taxon>
        <taxon>Planctomycetota</taxon>
        <taxon>Planctomycetia</taxon>
        <taxon>Gemmatales</taxon>
        <taxon>Gemmataceae</taxon>
        <taxon>Tuwongella</taxon>
    </lineage>
</organism>
<dbReference type="PANTHER" id="PTHR11852:SF0">
    <property type="entry name" value="PLATELET-ACTIVATING FACTOR ACETYLHYDROLASE IB SUBUNIT BETA HOMOLOG"/>
    <property type="match status" value="1"/>
</dbReference>
<dbReference type="InParanoid" id="A0A6C2YQZ4"/>
<feature type="domain" description="SGNH hydrolase-type esterase" evidence="3">
    <location>
        <begin position="69"/>
        <end position="240"/>
    </location>
</feature>
<evidence type="ECO:0000313" key="5">
    <source>
        <dbReference type="Proteomes" id="UP000464378"/>
    </source>
</evidence>
<evidence type="ECO:0000256" key="2">
    <source>
        <dbReference type="SAM" id="SignalP"/>
    </source>
</evidence>
<reference evidence="4" key="1">
    <citation type="submission" date="2019-04" db="EMBL/GenBank/DDBJ databases">
        <authorList>
            <consortium name="Science for Life Laboratories"/>
        </authorList>
    </citation>
    <scope>NUCLEOTIDE SEQUENCE</scope>
    <source>
        <strain evidence="4">MBLW1</strain>
    </source>
</reference>
<dbReference type="KEGG" id="tim:GMBLW1_04370"/>
<protein>
    <recommendedName>
        <fullName evidence="3">SGNH hydrolase-type esterase domain-containing protein</fullName>
    </recommendedName>
</protein>
<keyword evidence="5" id="KW-1185">Reference proteome</keyword>
<feature type="chain" id="PRO_5033534967" description="SGNH hydrolase-type esterase domain-containing protein" evidence="2">
    <location>
        <begin position="28"/>
        <end position="255"/>
    </location>
</feature>